<evidence type="ECO:0000313" key="5">
    <source>
        <dbReference type="Proteomes" id="UP000003752"/>
    </source>
</evidence>
<comment type="caution">
    <text evidence="4">The sequence shown here is derived from an EMBL/GenBank/DDBJ whole genome shotgun (WGS) entry which is preliminary data.</text>
</comment>
<dbReference type="EMBL" id="ACGP01000178">
    <property type="protein sequence ID" value="EEI23794.1"/>
    <property type="molecule type" value="Genomic_DNA"/>
</dbReference>
<dbReference type="Proteomes" id="UP000003752">
    <property type="component" value="Unassembled WGS sequence"/>
</dbReference>
<evidence type="ECO:0000259" key="3">
    <source>
        <dbReference type="Pfam" id="PF06458"/>
    </source>
</evidence>
<keyword evidence="1" id="KW-0677">Repeat</keyword>
<dbReference type="InterPro" id="IPR009459">
    <property type="entry name" value="MucBP_dom"/>
</dbReference>
<protein>
    <submittedName>
        <fullName evidence="4">MucBP domain protein</fullName>
    </submittedName>
</protein>
<dbReference type="RefSeq" id="WP_003635020.1">
    <property type="nucleotide sequence ID" value="NZ_AZDF01000002.1"/>
</dbReference>
<organism evidence="4 5">
    <name type="scientific">Lentilactobacillus hilgardii (strain ATCC 8290 / DSM 20176 / CCUG 30140 / JCM 1155 / KCTC 3500 / NBRC 15886 / NCIMB 8040 / NRRL B-1843 / 9)</name>
    <dbReference type="NCBI Taxonomy" id="1423757"/>
    <lineage>
        <taxon>Bacteria</taxon>
        <taxon>Bacillati</taxon>
        <taxon>Bacillota</taxon>
        <taxon>Bacilli</taxon>
        <taxon>Lactobacillales</taxon>
        <taxon>Lactobacillaceae</taxon>
        <taxon>Lentilactobacillus</taxon>
    </lineage>
</organism>
<dbReference type="Gene3D" id="3.80.10.10">
    <property type="entry name" value="Ribonuclease Inhibitor"/>
    <property type="match status" value="1"/>
</dbReference>
<feature type="compositionally biased region" description="Low complexity" evidence="2">
    <location>
        <begin position="376"/>
        <end position="412"/>
    </location>
</feature>
<dbReference type="InterPro" id="IPR032675">
    <property type="entry name" value="LRR_dom_sf"/>
</dbReference>
<accession>C0XL49</accession>
<sequence>MKKFEYSLLALTIALGVSFLQQGSKASTSPETGTRSSQIVESRETLDSWMPDKGLQQDILAYLKKTSQLPKDATLEDITKEVANNNRYINIDITNPVSSLQGLEFFNGMFSIGYLTFRNTKVLFPDLSNLNLNNSYRQLATQYDNNGFNDLSQTLNQIKQQLSTREDLGKLHVVYLGFTHQHFTDISPWYGFSQQYSNLSLYQNGFWGFNNNTAFAEAQLEENGDIVLKNPLYIFDDQGNRISLTDGITATNNGSYDQGKNEIIWHNADPNTKLEVNWKKIMSDSSPYNKQPNKDINFNGQLTINVLGRPVTVNYLDESHNKIAESKIITGYFGDNYKTEQVDVPGYTFISVDGEKVGKIGAKNVIVNYYYKKESTPTVPTTPTTPTTPTVPTTPTTPTAPTTPTTPTAPTTRPDQVSDSDIPNYVVAKGQAVYAVNTIGLYKKGDFSKRNRIKYYKRAVRINRPEFVVKGYKRDKSGKLRYRVQQYSPYAKRYIKGTSGYITSSVKYVIPAYYATLPANKKIKIINPNGINSYRKLHSPEKSGILKRDKY</sequence>
<dbReference type="HOGENOM" id="CLU_494163_0_0_9"/>
<dbReference type="SMR" id="C0XL49"/>
<evidence type="ECO:0000256" key="2">
    <source>
        <dbReference type="SAM" id="MobiDB-lite"/>
    </source>
</evidence>
<name>C0XL49_LENH9</name>
<dbReference type="Gene3D" id="3.10.20.320">
    <property type="entry name" value="Putative peptidoglycan bound protein (lpxtg motif)"/>
    <property type="match status" value="1"/>
</dbReference>
<feature type="region of interest" description="Disordered" evidence="2">
    <location>
        <begin position="376"/>
        <end position="420"/>
    </location>
</feature>
<dbReference type="AlphaFoldDB" id="C0XL49"/>
<proteinExistence type="predicted"/>
<gene>
    <name evidence="4" type="ORF">HMPREF0519_1960</name>
</gene>
<feature type="domain" description="MucBP" evidence="3">
    <location>
        <begin position="310"/>
        <end position="372"/>
    </location>
</feature>
<evidence type="ECO:0000256" key="1">
    <source>
        <dbReference type="ARBA" id="ARBA00022737"/>
    </source>
</evidence>
<evidence type="ECO:0000313" key="4">
    <source>
        <dbReference type="EMBL" id="EEI23794.1"/>
    </source>
</evidence>
<keyword evidence="5" id="KW-1185">Reference proteome</keyword>
<reference evidence="4 5" key="1">
    <citation type="submission" date="2009-01" db="EMBL/GenBank/DDBJ databases">
        <authorList>
            <person name="Qin X."/>
            <person name="Bachman B."/>
            <person name="Battles P."/>
            <person name="Bell A."/>
            <person name="Bess C."/>
            <person name="Bickham C."/>
            <person name="Chaboub L."/>
            <person name="Chen D."/>
            <person name="Coyle M."/>
            <person name="Deiros D.R."/>
            <person name="Dinh H."/>
            <person name="Forbes L."/>
            <person name="Fowler G."/>
            <person name="Francisco L."/>
            <person name="Fu Q."/>
            <person name="Gubbala S."/>
            <person name="Hale W."/>
            <person name="Han Y."/>
            <person name="Hemphill L."/>
            <person name="Highlander S.K."/>
            <person name="Hirani K."/>
            <person name="Hogues M."/>
            <person name="Jackson L."/>
            <person name="Jakkamsetti A."/>
            <person name="Javaid M."/>
            <person name="Jiang H."/>
            <person name="Korchina V."/>
            <person name="Kovar C."/>
            <person name="Lara F."/>
            <person name="Lee S."/>
            <person name="Mata R."/>
            <person name="Mathew T."/>
            <person name="Moen C."/>
            <person name="Morales K."/>
            <person name="Munidasa M."/>
            <person name="Nazareth L."/>
            <person name="Ngo R."/>
            <person name="Nguyen L."/>
            <person name="Okwuonu G."/>
            <person name="Ongeri F."/>
            <person name="Patil S."/>
            <person name="Petrosino J."/>
            <person name="Pham C."/>
            <person name="Pham P."/>
            <person name="Pu L.-L."/>
            <person name="Puazo M."/>
            <person name="Raj R."/>
            <person name="Reid J."/>
            <person name="Rouhana J."/>
            <person name="Saada N."/>
            <person name="Shang Y."/>
            <person name="Simmons D."/>
            <person name="Thornton R."/>
            <person name="Warren J."/>
            <person name="Weissenberger G."/>
            <person name="Zhang J."/>
            <person name="Zhang L."/>
            <person name="Zhou C."/>
            <person name="Zhu D."/>
            <person name="Muzny D."/>
            <person name="Worley K."/>
            <person name="Gibbs R."/>
        </authorList>
    </citation>
    <scope>NUCLEOTIDE SEQUENCE [LARGE SCALE GENOMIC DNA]</scope>
    <source>
        <strain evidence="5">ATCC 8290 / DSM 20176 / CCUG 30140 / JCM 1155 / KCTC 3500 / NBRC 15886 / NCIMB 8040 / NRRL B-1843 / 9</strain>
    </source>
</reference>
<dbReference type="Pfam" id="PF06458">
    <property type="entry name" value="MucBP"/>
    <property type="match status" value="1"/>
</dbReference>